<evidence type="ECO:0000313" key="4">
    <source>
        <dbReference type="Proteomes" id="UP001381693"/>
    </source>
</evidence>
<reference evidence="3 4" key="1">
    <citation type="submission" date="2023-11" db="EMBL/GenBank/DDBJ databases">
        <title>Halocaridina rubra genome assembly.</title>
        <authorList>
            <person name="Smith C."/>
        </authorList>
    </citation>
    <scope>NUCLEOTIDE SEQUENCE [LARGE SCALE GENOMIC DNA]</scope>
    <source>
        <strain evidence="3">EP-1</strain>
        <tissue evidence="3">Whole</tissue>
    </source>
</reference>
<dbReference type="Proteomes" id="UP001381693">
    <property type="component" value="Unassembled WGS sequence"/>
</dbReference>
<evidence type="ECO:0000313" key="3">
    <source>
        <dbReference type="EMBL" id="KAK7076866.1"/>
    </source>
</evidence>
<organism evidence="3 4">
    <name type="scientific">Halocaridina rubra</name>
    <name type="common">Hawaiian red shrimp</name>
    <dbReference type="NCBI Taxonomy" id="373956"/>
    <lineage>
        <taxon>Eukaryota</taxon>
        <taxon>Metazoa</taxon>
        <taxon>Ecdysozoa</taxon>
        <taxon>Arthropoda</taxon>
        <taxon>Crustacea</taxon>
        <taxon>Multicrustacea</taxon>
        <taxon>Malacostraca</taxon>
        <taxon>Eumalacostraca</taxon>
        <taxon>Eucarida</taxon>
        <taxon>Decapoda</taxon>
        <taxon>Pleocyemata</taxon>
        <taxon>Caridea</taxon>
        <taxon>Atyoidea</taxon>
        <taxon>Atyidae</taxon>
        <taxon>Halocaridina</taxon>
    </lineage>
</organism>
<gene>
    <name evidence="3" type="primary">CCDC53</name>
    <name evidence="3" type="ORF">SK128_006007</name>
</gene>
<keyword evidence="4" id="KW-1185">Reference proteome</keyword>
<proteinExistence type="inferred from homology"/>
<dbReference type="Gene3D" id="1.20.5.110">
    <property type="match status" value="1"/>
</dbReference>
<dbReference type="PANTHER" id="PTHR13015:SF0">
    <property type="entry name" value="WASH COMPLEX SUBUNIT 3"/>
    <property type="match status" value="1"/>
</dbReference>
<dbReference type="PANTHER" id="PTHR13015">
    <property type="entry name" value="PROTEIN AD-016-RELATED"/>
    <property type="match status" value="1"/>
</dbReference>
<dbReference type="Pfam" id="PF10152">
    <property type="entry name" value="CCDC53"/>
    <property type="match status" value="1"/>
</dbReference>
<feature type="compositionally biased region" description="Low complexity" evidence="2">
    <location>
        <begin position="90"/>
        <end position="102"/>
    </location>
</feature>
<accession>A0AAN9A1G2</accession>
<dbReference type="GO" id="GO:0030041">
    <property type="term" value="P:actin filament polymerization"/>
    <property type="evidence" value="ECO:0007669"/>
    <property type="project" value="TreeGrafter"/>
</dbReference>
<dbReference type="EMBL" id="JAXCGZ010009527">
    <property type="protein sequence ID" value="KAK7076866.1"/>
    <property type="molecule type" value="Genomic_DNA"/>
</dbReference>
<dbReference type="InterPro" id="IPR019309">
    <property type="entry name" value="WASHC3"/>
</dbReference>
<feature type="region of interest" description="Disordered" evidence="2">
    <location>
        <begin position="174"/>
        <end position="218"/>
    </location>
</feature>
<evidence type="ECO:0000256" key="1">
    <source>
        <dbReference type="ARBA" id="ARBA00006290"/>
    </source>
</evidence>
<feature type="region of interest" description="Disordered" evidence="2">
    <location>
        <begin position="85"/>
        <end position="138"/>
    </location>
</feature>
<dbReference type="GO" id="GO:0071203">
    <property type="term" value="C:WASH complex"/>
    <property type="evidence" value="ECO:0007669"/>
    <property type="project" value="InterPro"/>
</dbReference>
<evidence type="ECO:0000256" key="2">
    <source>
        <dbReference type="SAM" id="MobiDB-lite"/>
    </source>
</evidence>
<dbReference type="GO" id="GO:0006887">
    <property type="term" value="P:exocytosis"/>
    <property type="evidence" value="ECO:0007669"/>
    <property type="project" value="TreeGrafter"/>
</dbReference>
<dbReference type="AlphaFoldDB" id="A0AAN9A1G2"/>
<comment type="caution">
    <text evidence="3">The sequence shown here is derived from an EMBL/GenBank/DDBJ whole genome shotgun (WGS) entry which is preliminary data.</text>
</comment>
<feature type="compositionally biased region" description="Low complexity" evidence="2">
    <location>
        <begin position="206"/>
        <end position="218"/>
    </location>
</feature>
<name>A0AAN9A1G2_HALRR</name>
<protein>
    <submittedName>
        <fullName evidence="3">Protein transport</fullName>
    </submittedName>
</protein>
<feature type="compositionally biased region" description="Polar residues" evidence="2">
    <location>
        <begin position="103"/>
        <end position="128"/>
    </location>
</feature>
<sequence>MNPNSVVTPNVDLSKVEAINQKRTLAFINHWILHTVGFLNQFSSLCEEKLISLDTKLRRANHSLSILEAKLNSVPDLEGVVASNAKTTESSEIGSSTSASNSQQAGSDTQNTASVSAAPNTNGASSETDGQEKVQPDGDMAKAVTTTPVSKDPRFAQYFKMLAVGVPEPAIKMKMSSEGLDPSILDDPNAPAPPVADDDNADTQMDNSDSSSVSSWSD</sequence>
<comment type="similarity">
    <text evidence="1">Belongs to the CCDC53 family.</text>
</comment>